<gene>
    <name evidence="3" type="ORF">BDQ12DRAFT_721475</name>
</gene>
<dbReference type="Pfam" id="PF00179">
    <property type="entry name" value="UQ_con"/>
    <property type="match status" value="1"/>
</dbReference>
<evidence type="ECO:0000256" key="1">
    <source>
        <dbReference type="ARBA" id="ARBA00022786"/>
    </source>
</evidence>
<reference evidence="3 4" key="1">
    <citation type="journal article" date="2019" name="Nat. Ecol. Evol.">
        <title>Megaphylogeny resolves global patterns of mushroom evolution.</title>
        <authorList>
            <person name="Varga T."/>
            <person name="Krizsan K."/>
            <person name="Foldi C."/>
            <person name="Dima B."/>
            <person name="Sanchez-Garcia M."/>
            <person name="Sanchez-Ramirez S."/>
            <person name="Szollosi G.J."/>
            <person name="Szarkandi J.G."/>
            <person name="Papp V."/>
            <person name="Albert L."/>
            <person name="Andreopoulos W."/>
            <person name="Angelini C."/>
            <person name="Antonin V."/>
            <person name="Barry K.W."/>
            <person name="Bougher N.L."/>
            <person name="Buchanan P."/>
            <person name="Buyck B."/>
            <person name="Bense V."/>
            <person name="Catcheside P."/>
            <person name="Chovatia M."/>
            <person name="Cooper J."/>
            <person name="Damon W."/>
            <person name="Desjardin D."/>
            <person name="Finy P."/>
            <person name="Geml J."/>
            <person name="Haridas S."/>
            <person name="Hughes K."/>
            <person name="Justo A."/>
            <person name="Karasinski D."/>
            <person name="Kautmanova I."/>
            <person name="Kiss B."/>
            <person name="Kocsube S."/>
            <person name="Kotiranta H."/>
            <person name="LaButti K.M."/>
            <person name="Lechner B.E."/>
            <person name="Liimatainen K."/>
            <person name="Lipzen A."/>
            <person name="Lukacs Z."/>
            <person name="Mihaltcheva S."/>
            <person name="Morgado L.N."/>
            <person name="Niskanen T."/>
            <person name="Noordeloos M.E."/>
            <person name="Ohm R.A."/>
            <person name="Ortiz-Santana B."/>
            <person name="Ovrebo C."/>
            <person name="Racz N."/>
            <person name="Riley R."/>
            <person name="Savchenko A."/>
            <person name="Shiryaev A."/>
            <person name="Soop K."/>
            <person name="Spirin V."/>
            <person name="Szebenyi C."/>
            <person name="Tomsovsky M."/>
            <person name="Tulloss R.E."/>
            <person name="Uehling J."/>
            <person name="Grigoriev I.V."/>
            <person name="Vagvolgyi C."/>
            <person name="Papp T."/>
            <person name="Martin F.M."/>
            <person name="Miettinen O."/>
            <person name="Hibbett D.S."/>
            <person name="Nagy L.G."/>
        </authorList>
    </citation>
    <scope>NUCLEOTIDE SEQUENCE [LARGE SCALE GENOMIC DNA]</scope>
    <source>
        <strain evidence="3 4">CBS 166.37</strain>
    </source>
</reference>
<dbReference type="Proteomes" id="UP000308652">
    <property type="component" value="Unassembled WGS sequence"/>
</dbReference>
<keyword evidence="1" id="KW-0833">Ubl conjugation pathway</keyword>
<dbReference type="InterPro" id="IPR050113">
    <property type="entry name" value="Ub_conjugating_enzyme"/>
</dbReference>
<dbReference type="InterPro" id="IPR016135">
    <property type="entry name" value="UBQ-conjugating_enzyme/RWD"/>
</dbReference>
<dbReference type="SMART" id="SM00212">
    <property type="entry name" value="UBCc"/>
    <property type="match status" value="1"/>
</dbReference>
<dbReference type="PROSITE" id="PS50127">
    <property type="entry name" value="UBC_2"/>
    <property type="match status" value="1"/>
</dbReference>
<evidence type="ECO:0000313" key="4">
    <source>
        <dbReference type="Proteomes" id="UP000308652"/>
    </source>
</evidence>
<proteinExistence type="predicted"/>
<feature type="domain" description="UBC core" evidence="2">
    <location>
        <begin position="8"/>
        <end position="166"/>
    </location>
</feature>
<dbReference type="InterPro" id="IPR000608">
    <property type="entry name" value="UBC"/>
</dbReference>
<keyword evidence="4" id="KW-1185">Reference proteome</keyword>
<dbReference type="OrthoDB" id="109543at2759"/>
<dbReference type="SUPFAM" id="SSF54495">
    <property type="entry name" value="UBC-like"/>
    <property type="match status" value="1"/>
</dbReference>
<sequence>MAAPNSHRLLSRLYQDLAELQEQPYPGVAVFTDDANIRRFCLVLTPPSGPWKDLSLHFEVLFPENWPTSPPSISSSVHGIDHPNLFDGYICCDLLKEHFHFQQGYTGGYTPALTLRGLFLQFLTFFSGNKVEQEHGEAFEVGDHMLINYVLETDLASQMNPMQSHLYCHGTSTQTQTQLEEAWKANPSPEIVVSNYAVRDGERAIHTVKEADSHPDRIHRFEQPNPRWSSTLKLISQWKCQSCSYGSNSLSYYRTPNGPAGEAMDVDDVYVNPLFKPPTTCLLDTLNNDILLEIAEYMPSETLVCSGKAYSRFHELVTSMHVLLRSELRCFFLRTPLSSNILGIGIAYDAQQRMLSSDFDWLSKDAFDYHGVRKSIEKRSFKYFLPLAFNRAHFDRARVQIWQRLAKIDTDIRSIEIFNRKQPKGGRLAVQAVPIRQPHDSVGVIYKMMNNIVVSLMKTCDDVSSRRSRDQTGRGSSNGTLLHASEKAVISYCHLFHLLISLCRSTPAVLHDATVRLQRFILQPASRTKAQVPDIGELIVLVTLVLAMPPISKGAPVTWETLNGPFLQEAIVRNVRWVLKEAPELELPEKGASDYRLSLTFQHSKTSLRLIMFQIAFLDMFIKTYASDLSRLDDNYGFAEKDLPERMVEEIKNIYKVVDWPDFFRRVRYARGAQFTKSTFSDMLREAVQMSGDRQYHIALRGKRLDLMYGPRAQKEQEYWRTKDVPPN</sequence>
<dbReference type="EMBL" id="ML213596">
    <property type="protein sequence ID" value="TFK40863.1"/>
    <property type="molecule type" value="Genomic_DNA"/>
</dbReference>
<protein>
    <recommendedName>
        <fullName evidence="2">UBC core domain-containing protein</fullName>
    </recommendedName>
</protein>
<name>A0A5C3M857_9AGAR</name>
<dbReference type="Gene3D" id="3.10.110.10">
    <property type="entry name" value="Ubiquitin Conjugating Enzyme"/>
    <property type="match status" value="1"/>
</dbReference>
<dbReference type="PANTHER" id="PTHR24067">
    <property type="entry name" value="UBIQUITIN-CONJUGATING ENZYME E2"/>
    <property type="match status" value="1"/>
</dbReference>
<organism evidence="3 4">
    <name type="scientific">Crucibulum laeve</name>
    <dbReference type="NCBI Taxonomy" id="68775"/>
    <lineage>
        <taxon>Eukaryota</taxon>
        <taxon>Fungi</taxon>
        <taxon>Dikarya</taxon>
        <taxon>Basidiomycota</taxon>
        <taxon>Agaricomycotina</taxon>
        <taxon>Agaricomycetes</taxon>
        <taxon>Agaricomycetidae</taxon>
        <taxon>Agaricales</taxon>
        <taxon>Agaricineae</taxon>
        <taxon>Nidulariaceae</taxon>
        <taxon>Crucibulum</taxon>
    </lineage>
</organism>
<dbReference type="AlphaFoldDB" id="A0A5C3M857"/>
<accession>A0A5C3M857</accession>
<evidence type="ECO:0000313" key="3">
    <source>
        <dbReference type="EMBL" id="TFK40863.1"/>
    </source>
</evidence>
<evidence type="ECO:0000259" key="2">
    <source>
        <dbReference type="PROSITE" id="PS50127"/>
    </source>
</evidence>
<dbReference type="STRING" id="68775.A0A5C3M857"/>